<dbReference type="RefSeq" id="WP_256120288.1">
    <property type="nucleotide sequence ID" value="NZ_WHSB02000014.1"/>
</dbReference>
<organism evidence="2 3">
    <name type="scientific">Shinella lacus</name>
    <dbReference type="NCBI Taxonomy" id="2654216"/>
    <lineage>
        <taxon>Bacteria</taxon>
        <taxon>Pseudomonadati</taxon>
        <taxon>Pseudomonadota</taxon>
        <taxon>Alphaproteobacteria</taxon>
        <taxon>Hyphomicrobiales</taxon>
        <taxon>Rhizobiaceae</taxon>
        <taxon>Shinella</taxon>
    </lineage>
</organism>
<dbReference type="EMBL" id="WHSB02000014">
    <property type="protein sequence ID" value="MCQ4633669.1"/>
    <property type="molecule type" value="Genomic_DNA"/>
</dbReference>
<keyword evidence="1" id="KW-1133">Transmembrane helix</keyword>
<reference evidence="2" key="1">
    <citation type="submission" date="2021-07" db="EMBL/GenBank/DDBJ databases">
        <title>Shinella sp. nov., a novel member of the genus Shinella from water.</title>
        <authorList>
            <person name="Deng Y."/>
        </authorList>
    </citation>
    <scope>NUCLEOTIDE SEQUENCE</scope>
    <source>
        <strain evidence="2">CPCC 100929</strain>
    </source>
</reference>
<proteinExistence type="predicted"/>
<dbReference type="Proteomes" id="UP000996601">
    <property type="component" value="Unassembled WGS sequence"/>
</dbReference>
<evidence type="ECO:0000313" key="3">
    <source>
        <dbReference type="Proteomes" id="UP000996601"/>
    </source>
</evidence>
<feature type="transmembrane region" description="Helical" evidence="1">
    <location>
        <begin position="20"/>
        <end position="39"/>
    </location>
</feature>
<accession>A0ABT1REP7</accession>
<evidence type="ECO:0000313" key="2">
    <source>
        <dbReference type="EMBL" id="MCQ4633669.1"/>
    </source>
</evidence>
<evidence type="ECO:0000256" key="1">
    <source>
        <dbReference type="SAM" id="Phobius"/>
    </source>
</evidence>
<sequence length="58" mass="6160">MTKRAFDKSADQEFSVGLPVGIIVFCMLGISAYLAVMGVEIPPPSTKVYLASDVKGNP</sequence>
<comment type="caution">
    <text evidence="2">The sequence shown here is derived from an EMBL/GenBank/DDBJ whole genome shotgun (WGS) entry which is preliminary data.</text>
</comment>
<keyword evidence="1" id="KW-0472">Membrane</keyword>
<keyword evidence="3" id="KW-1185">Reference proteome</keyword>
<protein>
    <submittedName>
        <fullName evidence="2">Uncharacterized protein</fullName>
    </submittedName>
</protein>
<name>A0ABT1REP7_9HYPH</name>
<gene>
    <name evidence="2" type="ORF">GB927_026780</name>
</gene>
<keyword evidence="1" id="KW-0812">Transmembrane</keyword>